<organism evidence="3 4">
    <name type="scientific">Pseudomassariella vexata</name>
    <dbReference type="NCBI Taxonomy" id="1141098"/>
    <lineage>
        <taxon>Eukaryota</taxon>
        <taxon>Fungi</taxon>
        <taxon>Dikarya</taxon>
        <taxon>Ascomycota</taxon>
        <taxon>Pezizomycotina</taxon>
        <taxon>Sordariomycetes</taxon>
        <taxon>Xylariomycetidae</taxon>
        <taxon>Amphisphaeriales</taxon>
        <taxon>Pseudomassariaceae</taxon>
        <taxon>Pseudomassariella</taxon>
    </lineage>
</organism>
<evidence type="ECO:0000313" key="3">
    <source>
        <dbReference type="EMBL" id="ORY58837.1"/>
    </source>
</evidence>
<feature type="region of interest" description="Disordered" evidence="1">
    <location>
        <begin position="180"/>
        <end position="203"/>
    </location>
</feature>
<evidence type="ECO:0000256" key="1">
    <source>
        <dbReference type="SAM" id="MobiDB-lite"/>
    </source>
</evidence>
<accession>A0A1Y2DHY0</accession>
<evidence type="ECO:0000313" key="4">
    <source>
        <dbReference type="Proteomes" id="UP000193689"/>
    </source>
</evidence>
<keyword evidence="2" id="KW-0732">Signal</keyword>
<keyword evidence="4" id="KW-1185">Reference proteome</keyword>
<comment type="caution">
    <text evidence="3">The sequence shown here is derived from an EMBL/GenBank/DDBJ whole genome shotgun (WGS) entry which is preliminary data.</text>
</comment>
<dbReference type="AlphaFoldDB" id="A0A1Y2DHY0"/>
<dbReference type="PANTHER" id="PTHR38123:SF6">
    <property type="entry name" value="CELL WALL SERINE-THREONINE-RICH GALACTOMANNOPROTEIN MP1 (AFU_ORTHOLOGUE AFUA_4G03240)"/>
    <property type="match status" value="1"/>
</dbReference>
<sequence length="264" mass="25786">MKSATILVEAALVAVALAQLATFQSAIGTVSKALTNLDTAVKSLDAKNPNSAAPVLQMSDAVQTALKQATTQIQGSQTLSLTDALGLQNTATDLTTTVQSTVGDLVSKKPVLDQLGVTSVAVSTLQKQQSSSKALGDAIVSKVPAIGQGIAQSSIDDINNAIKDGVTKLQAPPAAGAGAAAGGAAGGASGGTGTNTTTTTTGAGTAANAGTNMNAAVVIPGAGFVKQKMATAGAGSIAVGDFKWVALIAAALMFSLLGVKLSPL</sequence>
<gene>
    <name evidence="3" type="ORF">BCR38DRAFT_527365</name>
</gene>
<dbReference type="Pfam" id="PF12296">
    <property type="entry name" value="HsbA"/>
    <property type="match status" value="1"/>
</dbReference>
<protein>
    <submittedName>
        <fullName evidence="3">Hydrophobic surface binding protein A-domain-containing protein</fullName>
    </submittedName>
</protein>
<dbReference type="Gene3D" id="1.20.1280.140">
    <property type="match status" value="1"/>
</dbReference>
<proteinExistence type="predicted"/>
<dbReference type="RefSeq" id="XP_040711649.1">
    <property type="nucleotide sequence ID" value="XM_040865390.1"/>
</dbReference>
<dbReference type="GeneID" id="63781602"/>
<dbReference type="InterPro" id="IPR021054">
    <property type="entry name" value="Cell_wall_mannoprotein_1"/>
</dbReference>
<feature type="compositionally biased region" description="Low complexity" evidence="1">
    <location>
        <begin position="194"/>
        <end position="203"/>
    </location>
</feature>
<reference evidence="3 4" key="1">
    <citation type="submission" date="2016-07" db="EMBL/GenBank/DDBJ databases">
        <title>Pervasive Adenine N6-methylation of Active Genes in Fungi.</title>
        <authorList>
            <consortium name="DOE Joint Genome Institute"/>
            <person name="Mondo S.J."/>
            <person name="Dannebaum R.O."/>
            <person name="Kuo R.C."/>
            <person name="Labutti K."/>
            <person name="Haridas S."/>
            <person name="Kuo A."/>
            <person name="Salamov A."/>
            <person name="Ahrendt S.R."/>
            <person name="Lipzen A."/>
            <person name="Sullivan W."/>
            <person name="Andreopoulos W.B."/>
            <person name="Clum A."/>
            <person name="Lindquist E."/>
            <person name="Daum C."/>
            <person name="Ramamoorthy G.K."/>
            <person name="Gryganskyi A."/>
            <person name="Culley D."/>
            <person name="Magnuson J.K."/>
            <person name="James T.Y."/>
            <person name="O'Malley M.A."/>
            <person name="Stajich J.E."/>
            <person name="Spatafora J.W."/>
            <person name="Visel A."/>
            <person name="Grigoriev I.V."/>
        </authorList>
    </citation>
    <scope>NUCLEOTIDE SEQUENCE [LARGE SCALE GENOMIC DNA]</scope>
    <source>
        <strain evidence="3 4">CBS 129021</strain>
    </source>
</reference>
<dbReference type="OrthoDB" id="2422134at2759"/>
<dbReference type="Proteomes" id="UP000193689">
    <property type="component" value="Unassembled WGS sequence"/>
</dbReference>
<feature type="compositionally biased region" description="Gly residues" evidence="1">
    <location>
        <begin position="180"/>
        <end position="193"/>
    </location>
</feature>
<evidence type="ECO:0000256" key="2">
    <source>
        <dbReference type="SAM" id="SignalP"/>
    </source>
</evidence>
<dbReference type="InParanoid" id="A0A1Y2DHY0"/>
<dbReference type="EMBL" id="MCFJ01000015">
    <property type="protein sequence ID" value="ORY58837.1"/>
    <property type="molecule type" value="Genomic_DNA"/>
</dbReference>
<feature type="signal peptide" evidence="2">
    <location>
        <begin position="1"/>
        <end position="18"/>
    </location>
</feature>
<feature type="chain" id="PRO_5012937577" evidence="2">
    <location>
        <begin position="19"/>
        <end position="264"/>
    </location>
</feature>
<dbReference type="GO" id="GO:0005576">
    <property type="term" value="C:extracellular region"/>
    <property type="evidence" value="ECO:0007669"/>
    <property type="project" value="TreeGrafter"/>
</dbReference>
<dbReference type="PANTHER" id="PTHR38123">
    <property type="entry name" value="CELL WALL SERINE-THREONINE-RICH GALACTOMANNOPROTEIN MP1 (AFU_ORTHOLOGUE AFUA_4G03240)"/>
    <property type="match status" value="1"/>
</dbReference>
<name>A0A1Y2DHY0_9PEZI</name>
<dbReference type="STRING" id="1141098.A0A1Y2DHY0"/>